<dbReference type="PANTHER" id="PTHR34219:SF3">
    <property type="entry name" value="BLL7967 PROTEIN"/>
    <property type="match status" value="1"/>
</dbReference>
<dbReference type="EMBL" id="JYMX02000001">
    <property type="protein sequence ID" value="MCW3709803.1"/>
    <property type="molecule type" value="Genomic_DNA"/>
</dbReference>
<keyword evidence="1" id="KW-0812">Transmembrane</keyword>
<reference evidence="2 3" key="1">
    <citation type="journal article" date="2017" name="Front. Microbiol.">
        <title>Genomics reveals a unique clone of Burkholderia cenocepacia harbouring an actively excising novel genomic island.</title>
        <authorList>
            <person name="Patil P."/>
            <person name="Mali S."/>
            <person name="Midha S."/>
            <person name="Gautam V."/>
            <person name="Dash L."/>
            <person name="Kumar S."/>
            <person name="Shastri J."/>
            <person name="Singhal L."/>
            <person name="Patil P.B."/>
        </authorList>
    </citation>
    <scope>NUCLEOTIDE SEQUENCE [LARGE SCALE GENOMIC DNA]</scope>
    <source>
        <strain evidence="2 3">BC-19</strain>
    </source>
</reference>
<dbReference type="Pfam" id="PF03929">
    <property type="entry name" value="PepSY_TM"/>
    <property type="match status" value="1"/>
</dbReference>
<feature type="transmembrane region" description="Helical" evidence="1">
    <location>
        <begin position="416"/>
        <end position="437"/>
    </location>
</feature>
<protein>
    <submittedName>
        <fullName evidence="2">PepSY domain-containing protein</fullName>
    </submittedName>
</protein>
<accession>A0ABD4U6B7</accession>
<proteinExistence type="predicted"/>
<evidence type="ECO:0000313" key="3">
    <source>
        <dbReference type="Proteomes" id="UP000191686"/>
    </source>
</evidence>
<dbReference type="PANTHER" id="PTHR34219">
    <property type="entry name" value="IRON-REGULATED INNER MEMBRANE PROTEIN-RELATED"/>
    <property type="match status" value="1"/>
</dbReference>
<dbReference type="InterPro" id="IPR005625">
    <property type="entry name" value="PepSY-ass_TM"/>
</dbReference>
<organism evidence="2 3">
    <name type="scientific">Burkholderia cenocepacia</name>
    <dbReference type="NCBI Taxonomy" id="95486"/>
    <lineage>
        <taxon>Bacteria</taxon>
        <taxon>Pseudomonadati</taxon>
        <taxon>Pseudomonadota</taxon>
        <taxon>Betaproteobacteria</taxon>
        <taxon>Burkholderiales</taxon>
        <taxon>Burkholderiaceae</taxon>
        <taxon>Burkholderia</taxon>
        <taxon>Burkholderia cepacia complex</taxon>
    </lineage>
</organism>
<reference evidence="2 3" key="2">
    <citation type="journal article" date="2017" name="Front. Microbiol.">
        <title>Genomics Reveals a Unique Clone of Burkholderia cenocepacia Harboring an Actively Excising Novel Genomic Island.</title>
        <authorList>
            <person name="Patil P.P."/>
            <person name="Mali S."/>
            <person name="Midha S."/>
            <person name="Gautam V."/>
            <person name="Dash L."/>
            <person name="Kumar S."/>
            <person name="Shastri J."/>
            <person name="Singhal L."/>
            <person name="Patil P.B."/>
        </authorList>
    </citation>
    <scope>NUCLEOTIDE SEQUENCE [LARGE SCALE GENOMIC DNA]</scope>
    <source>
        <strain evidence="2 3">BC-19</strain>
    </source>
</reference>
<feature type="transmembrane region" description="Helical" evidence="1">
    <location>
        <begin position="149"/>
        <end position="172"/>
    </location>
</feature>
<dbReference type="Proteomes" id="UP000191686">
    <property type="component" value="Unassembled WGS sequence"/>
</dbReference>
<gene>
    <name evidence="2" type="ORF">UE95_000775</name>
</gene>
<sequence length="462" mass="50070">MKNATIRRWRRIHKWSSLLCSAFLLMLCVTGLPLIFATDIEGAPAADGTPVGVASKGAMLDQMISVARARYSAYAPTHISLDDDRSRVLIGLMPPGDAAGHASRVIVEFDARTGALHDRRAHGGTAFASFIAAMRELHTTLYAGMAGRLVLGVAGLAFVLAMLSGIVLYAPFSRWRGSGAPGNDRTRRAAWRDLHILVGVPVFVWALAMGATGVLNAIAEPLFRGWMAAEMRTLPKHALAPRDAQVSAQRAFAAVRVAEPHRRVDTVFFPDPDFGSPDHYMVVTTGTTRWSRMLFDIALVDAGTGRFDGTLRMPAWLRVIQLSRSLHFGNFGGMPLKIDWALLDGITFATVVSGVALWRERRRREGSRATEMAPPVPVRPVRRHASGAWGMPIVLGCATTAGLIDALTGDGTARTAAALALALPVAVIAWRVAGRIFDSSVRRSRHRANERRAAECPHRPGE</sequence>
<dbReference type="RefSeq" id="WP_080322570.1">
    <property type="nucleotide sequence ID" value="NZ_CAJPGF010000018.1"/>
</dbReference>
<name>A0ABD4U6B7_9BURK</name>
<feature type="transmembrane region" description="Helical" evidence="1">
    <location>
        <begin position="193"/>
        <end position="218"/>
    </location>
</feature>
<evidence type="ECO:0000256" key="1">
    <source>
        <dbReference type="SAM" id="Phobius"/>
    </source>
</evidence>
<dbReference type="AlphaFoldDB" id="A0ABD4U6B7"/>
<evidence type="ECO:0000313" key="2">
    <source>
        <dbReference type="EMBL" id="MCW3709803.1"/>
    </source>
</evidence>
<feature type="transmembrane region" description="Helical" evidence="1">
    <location>
        <begin position="387"/>
        <end position="404"/>
    </location>
</feature>
<keyword evidence="1" id="KW-0472">Membrane</keyword>
<comment type="caution">
    <text evidence="2">The sequence shown here is derived from an EMBL/GenBank/DDBJ whole genome shotgun (WGS) entry which is preliminary data.</text>
</comment>
<keyword evidence="1" id="KW-1133">Transmembrane helix</keyword>
<feature type="transmembrane region" description="Helical" evidence="1">
    <location>
        <begin position="340"/>
        <end position="358"/>
    </location>
</feature>